<keyword evidence="2" id="KW-0812">Transmembrane</keyword>
<evidence type="ECO:0000313" key="4">
    <source>
        <dbReference type="EMBL" id="KAK4116952.1"/>
    </source>
</evidence>
<feature type="region of interest" description="Disordered" evidence="1">
    <location>
        <begin position="241"/>
        <end position="305"/>
    </location>
</feature>
<name>A0AAN6TM34_9PEZI</name>
<evidence type="ECO:0000256" key="2">
    <source>
        <dbReference type="SAM" id="Phobius"/>
    </source>
</evidence>
<dbReference type="InterPro" id="IPR036691">
    <property type="entry name" value="Endo/exonu/phosph_ase_sf"/>
</dbReference>
<reference evidence="4" key="2">
    <citation type="submission" date="2023-05" db="EMBL/GenBank/DDBJ databases">
        <authorList>
            <consortium name="Lawrence Berkeley National Laboratory"/>
            <person name="Steindorff A."/>
            <person name="Hensen N."/>
            <person name="Bonometti L."/>
            <person name="Westerberg I."/>
            <person name="Brannstrom I.O."/>
            <person name="Guillou S."/>
            <person name="Cros-Aarteil S."/>
            <person name="Calhoun S."/>
            <person name="Haridas S."/>
            <person name="Kuo A."/>
            <person name="Mondo S."/>
            <person name="Pangilinan J."/>
            <person name="Riley R."/>
            <person name="Labutti K."/>
            <person name="Andreopoulos B."/>
            <person name="Lipzen A."/>
            <person name="Chen C."/>
            <person name="Yanf M."/>
            <person name="Daum C."/>
            <person name="Ng V."/>
            <person name="Clum A."/>
            <person name="Ohm R."/>
            <person name="Martin F."/>
            <person name="Silar P."/>
            <person name="Natvig D."/>
            <person name="Lalanne C."/>
            <person name="Gautier V."/>
            <person name="Ament-Velasquez S.L."/>
            <person name="Kruys A."/>
            <person name="Hutchinson M.I."/>
            <person name="Powell A.J."/>
            <person name="Barry K."/>
            <person name="Miller A.N."/>
            <person name="Grigoriev I.V."/>
            <person name="Debuchy R."/>
            <person name="Gladieux P."/>
            <person name="Thoren M.H."/>
            <person name="Johannesson H."/>
        </authorList>
    </citation>
    <scope>NUCLEOTIDE SEQUENCE</scope>
    <source>
        <strain evidence="4">CBS 508.74</strain>
    </source>
</reference>
<evidence type="ECO:0000256" key="1">
    <source>
        <dbReference type="SAM" id="MobiDB-lite"/>
    </source>
</evidence>
<keyword evidence="5" id="KW-1185">Reference proteome</keyword>
<gene>
    <name evidence="4" type="ORF">N656DRAFT_772945</name>
</gene>
<dbReference type="RefSeq" id="XP_064674522.1">
    <property type="nucleotide sequence ID" value="XM_064813966.1"/>
</dbReference>
<feature type="transmembrane region" description="Helical" evidence="2">
    <location>
        <begin position="577"/>
        <end position="595"/>
    </location>
</feature>
<keyword evidence="2" id="KW-0472">Membrane</keyword>
<dbReference type="SMART" id="SM00128">
    <property type="entry name" value="IPPc"/>
    <property type="match status" value="1"/>
</dbReference>
<feature type="domain" description="Inositol polyphosphate-related phosphatase" evidence="3">
    <location>
        <begin position="23"/>
        <end position="515"/>
    </location>
</feature>
<sequence>MGLREECPSSSINAADGSRMAPSTLDLLILTFNCAKNLINASVFASHLHTALLQNAAGLPDLVVFSLQEVAPLSHAFIGPYFLDPYYVRFGDALNVASERVLAAAGRDGHDEHVLSTTPPRVAGPPYTLVRAKNVGMTAILLYARDPAAAKQIEEAECGFGAADMGNKGAVGLRVTWSRGRGHDGDEEPMSTELTFVATHMAAMEWNLKKRNSNWRSIVSCLTFANPRSLLPGVFPAETSIAQTPDRSGAGDTAPRYPTLTSSGSSSSSSEEDDNDSNKDTTNNEEEEDTRPLLPHHQSSSNDNLVQDETHRAKLQSISIFKPTSHLFVAGDLNYRIAETTPPPLSVFPSFDPASPNHYSTFFHRDQLTRERKANRTCHGLSESPVTFGPTYKYDVLDSAEGADNRAEVLAAAAAAARSSSSNRRDGDDEGKVVEVVPWRFARHRWPGWCDRVLWLDVAPWVVQRLQRHGKGTGTGTGQQLRVETLLYDALPVLATSDHRPVVWRGLVPVLGAADMAVPTSTSTGEGDGLLDEEWKADPRVRLPVPVDVHAWERRARARRRELVVGWSAFLWSTKEGALLLATVLALGVGGWWFLRGW</sequence>
<dbReference type="PANTHER" id="PTHR11200">
    <property type="entry name" value="INOSITOL 5-PHOSPHATASE"/>
    <property type="match status" value="1"/>
</dbReference>
<accession>A0AAN6TM34</accession>
<protein>
    <submittedName>
        <fullName evidence="4">DNase I-like protein</fullName>
    </submittedName>
</protein>
<dbReference type="EMBL" id="MU853332">
    <property type="protein sequence ID" value="KAK4116952.1"/>
    <property type="molecule type" value="Genomic_DNA"/>
</dbReference>
<dbReference type="SUPFAM" id="SSF56219">
    <property type="entry name" value="DNase I-like"/>
    <property type="match status" value="1"/>
</dbReference>
<dbReference type="GeneID" id="89938091"/>
<proteinExistence type="predicted"/>
<organism evidence="4 5">
    <name type="scientific">Canariomyces notabilis</name>
    <dbReference type="NCBI Taxonomy" id="2074819"/>
    <lineage>
        <taxon>Eukaryota</taxon>
        <taxon>Fungi</taxon>
        <taxon>Dikarya</taxon>
        <taxon>Ascomycota</taxon>
        <taxon>Pezizomycotina</taxon>
        <taxon>Sordariomycetes</taxon>
        <taxon>Sordariomycetidae</taxon>
        <taxon>Sordariales</taxon>
        <taxon>Chaetomiaceae</taxon>
        <taxon>Canariomyces</taxon>
    </lineage>
</organism>
<dbReference type="InterPro" id="IPR046985">
    <property type="entry name" value="IP5"/>
</dbReference>
<reference evidence="4" key="1">
    <citation type="journal article" date="2023" name="Mol. Phylogenet. Evol.">
        <title>Genome-scale phylogeny and comparative genomics of the fungal order Sordariales.</title>
        <authorList>
            <person name="Hensen N."/>
            <person name="Bonometti L."/>
            <person name="Westerberg I."/>
            <person name="Brannstrom I.O."/>
            <person name="Guillou S."/>
            <person name="Cros-Aarteil S."/>
            <person name="Calhoun S."/>
            <person name="Haridas S."/>
            <person name="Kuo A."/>
            <person name="Mondo S."/>
            <person name="Pangilinan J."/>
            <person name="Riley R."/>
            <person name="LaButti K."/>
            <person name="Andreopoulos B."/>
            <person name="Lipzen A."/>
            <person name="Chen C."/>
            <person name="Yan M."/>
            <person name="Daum C."/>
            <person name="Ng V."/>
            <person name="Clum A."/>
            <person name="Steindorff A."/>
            <person name="Ohm R.A."/>
            <person name="Martin F."/>
            <person name="Silar P."/>
            <person name="Natvig D.O."/>
            <person name="Lalanne C."/>
            <person name="Gautier V."/>
            <person name="Ament-Velasquez S.L."/>
            <person name="Kruys A."/>
            <person name="Hutchinson M.I."/>
            <person name="Powell A.J."/>
            <person name="Barry K."/>
            <person name="Miller A.N."/>
            <person name="Grigoriev I.V."/>
            <person name="Debuchy R."/>
            <person name="Gladieux P."/>
            <person name="Hiltunen Thoren M."/>
            <person name="Johannesson H."/>
        </authorList>
    </citation>
    <scope>NUCLEOTIDE SEQUENCE</scope>
    <source>
        <strain evidence="4">CBS 508.74</strain>
    </source>
</reference>
<evidence type="ECO:0000313" key="5">
    <source>
        <dbReference type="Proteomes" id="UP001302812"/>
    </source>
</evidence>
<dbReference type="GO" id="GO:0004439">
    <property type="term" value="F:phosphatidylinositol-4,5-bisphosphate 5-phosphatase activity"/>
    <property type="evidence" value="ECO:0007669"/>
    <property type="project" value="TreeGrafter"/>
</dbReference>
<dbReference type="Proteomes" id="UP001302812">
    <property type="component" value="Unassembled WGS sequence"/>
</dbReference>
<dbReference type="InterPro" id="IPR000300">
    <property type="entry name" value="IPPc"/>
</dbReference>
<keyword evidence="2" id="KW-1133">Transmembrane helix</keyword>
<dbReference type="PANTHER" id="PTHR11200:SF286">
    <property type="entry name" value="5-PHOSPHATASE, PUTATIVE (AFU_ORTHOLOGUE AFUA_5G07600)-RELATED"/>
    <property type="match status" value="1"/>
</dbReference>
<evidence type="ECO:0000259" key="3">
    <source>
        <dbReference type="SMART" id="SM00128"/>
    </source>
</evidence>
<dbReference type="GO" id="GO:0046856">
    <property type="term" value="P:phosphatidylinositol dephosphorylation"/>
    <property type="evidence" value="ECO:0007669"/>
    <property type="project" value="InterPro"/>
</dbReference>
<dbReference type="Gene3D" id="3.60.10.10">
    <property type="entry name" value="Endonuclease/exonuclease/phosphatase"/>
    <property type="match status" value="1"/>
</dbReference>
<dbReference type="AlphaFoldDB" id="A0AAN6TM34"/>
<comment type="caution">
    <text evidence="4">The sequence shown here is derived from an EMBL/GenBank/DDBJ whole genome shotgun (WGS) entry which is preliminary data.</text>
</comment>
<dbReference type="Pfam" id="PF22669">
    <property type="entry name" value="Exo_endo_phos2"/>
    <property type="match status" value="1"/>
</dbReference>